<dbReference type="AlphaFoldDB" id="A0A8X6S6B6"/>
<name>A0A8X6S6B6_TRICX</name>
<accession>A0A8X6S6B6</accession>
<protein>
    <submittedName>
        <fullName evidence="1">Transposon Ty3-I Gag-Pol polyprotein</fullName>
    </submittedName>
</protein>
<proteinExistence type="predicted"/>
<dbReference type="Proteomes" id="UP000887159">
    <property type="component" value="Unassembled WGS sequence"/>
</dbReference>
<evidence type="ECO:0000313" key="2">
    <source>
        <dbReference type="Proteomes" id="UP000887159"/>
    </source>
</evidence>
<gene>
    <name evidence="1" type="primary">TY3B-I_20</name>
    <name evidence="1" type="ORF">TNCV_1356741</name>
</gene>
<reference evidence="1" key="1">
    <citation type="submission" date="2020-08" db="EMBL/GenBank/DDBJ databases">
        <title>Multicomponent nature underlies the extraordinary mechanical properties of spider dragline silk.</title>
        <authorList>
            <person name="Kono N."/>
            <person name="Nakamura H."/>
            <person name="Mori M."/>
            <person name="Yoshida Y."/>
            <person name="Ohtoshi R."/>
            <person name="Malay A.D."/>
            <person name="Moran D.A.P."/>
            <person name="Tomita M."/>
            <person name="Numata K."/>
            <person name="Arakawa K."/>
        </authorList>
    </citation>
    <scope>NUCLEOTIDE SEQUENCE</scope>
</reference>
<keyword evidence="2" id="KW-1185">Reference proteome</keyword>
<sequence>MLLYEKLTEEHVESSNVDYVFELINRMKICQELAILHMEDAKQKQKLWYDRRTVKRQFQPGELVLVIAPSRPNKLSVQWVGPEEIVQQL</sequence>
<dbReference type="EMBL" id="BMAU01021280">
    <property type="protein sequence ID" value="GFY08267.1"/>
    <property type="molecule type" value="Genomic_DNA"/>
</dbReference>
<comment type="caution">
    <text evidence="1">The sequence shown here is derived from an EMBL/GenBank/DDBJ whole genome shotgun (WGS) entry which is preliminary data.</text>
</comment>
<evidence type="ECO:0000313" key="1">
    <source>
        <dbReference type="EMBL" id="GFY08267.1"/>
    </source>
</evidence>
<organism evidence="1 2">
    <name type="scientific">Trichonephila clavipes</name>
    <name type="common">Golden silk orbweaver</name>
    <name type="synonym">Nephila clavipes</name>
    <dbReference type="NCBI Taxonomy" id="2585209"/>
    <lineage>
        <taxon>Eukaryota</taxon>
        <taxon>Metazoa</taxon>
        <taxon>Ecdysozoa</taxon>
        <taxon>Arthropoda</taxon>
        <taxon>Chelicerata</taxon>
        <taxon>Arachnida</taxon>
        <taxon>Araneae</taxon>
        <taxon>Araneomorphae</taxon>
        <taxon>Entelegynae</taxon>
        <taxon>Araneoidea</taxon>
        <taxon>Nephilidae</taxon>
        <taxon>Trichonephila</taxon>
    </lineage>
</organism>